<organism evidence="2 3">
    <name type="scientific">Phaseolus angularis</name>
    <name type="common">Azuki bean</name>
    <name type="synonym">Vigna angularis</name>
    <dbReference type="NCBI Taxonomy" id="3914"/>
    <lineage>
        <taxon>Eukaryota</taxon>
        <taxon>Viridiplantae</taxon>
        <taxon>Streptophyta</taxon>
        <taxon>Embryophyta</taxon>
        <taxon>Tracheophyta</taxon>
        <taxon>Spermatophyta</taxon>
        <taxon>Magnoliopsida</taxon>
        <taxon>eudicotyledons</taxon>
        <taxon>Gunneridae</taxon>
        <taxon>Pentapetalae</taxon>
        <taxon>rosids</taxon>
        <taxon>fabids</taxon>
        <taxon>Fabales</taxon>
        <taxon>Fabaceae</taxon>
        <taxon>Papilionoideae</taxon>
        <taxon>50 kb inversion clade</taxon>
        <taxon>NPAAA clade</taxon>
        <taxon>indigoferoid/millettioid clade</taxon>
        <taxon>Phaseoleae</taxon>
        <taxon>Vigna</taxon>
    </lineage>
</organism>
<sequence>MTSRSPPSSDVDPSDSNQMLNAVLQALQQQNVALVQQNTVALQNLEVARVSAENARVASEIIQKQFIEVLTSGRTTQGAFSLCYSCLRVEPREFSSTQLNCVPILVSRKQTQGLEILDVNRNQSRVDKAQKNKSFGEKQGKKPYQRSQPLVPTSVTCHRGGGVHYKRDCPKLGVKIEEKECFV</sequence>
<dbReference type="AlphaFoldDB" id="A0A0L9VB94"/>
<protein>
    <submittedName>
        <fullName evidence="2">Uncharacterized protein</fullName>
    </submittedName>
</protein>
<dbReference type="EMBL" id="CM003379">
    <property type="protein sequence ID" value="KOM52278.1"/>
    <property type="molecule type" value="Genomic_DNA"/>
</dbReference>
<evidence type="ECO:0000313" key="3">
    <source>
        <dbReference type="Proteomes" id="UP000053144"/>
    </source>
</evidence>
<name>A0A0L9VB94_PHAAN</name>
<evidence type="ECO:0000313" key="2">
    <source>
        <dbReference type="EMBL" id="KOM52278.1"/>
    </source>
</evidence>
<evidence type="ECO:0000256" key="1">
    <source>
        <dbReference type="SAM" id="MobiDB-lite"/>
    </source>
</evidence>
<gene>
    <name evidence="2" type="ORF">LR48_Vigan09g093700</name>
</gene>
<dbReference type="Gramene" id="KOM52278">
    <property type="protein sequence ID" value="KOM52278"/>
    <property type="gene ID" value="LR48_Vigan09g093700"/>
</dbReference>
<dbReference type="Proteomes" id="UP000053144">
    <property type="component" value="Chromosome 9"/>
</dbReference>
<feature type="region of interest" description="Disordered" evidence="1">
    <location>
        <begin position="126"/>
        <end position="148"/>
    </location>
</feature>
<accession>A0A0L9VB94</accession>
<feature type="compositionally biased region" description="Basic and acidic residues" evidence="1">
    <location>
        <begin position="126"/>
        <end position="140"/>
    </location>
</feature>
<reference evidence="3" key="1">
    <citation type="journal article" date="2015" name="Proc. Natl. Acad. Sci. U.S.A.">
        <title>Genome sequencing of adzuki bean (Vigna angularis) provides insight into high starch and low fat accumulation and domestication.</title>
        <authorList>
            <person name="Yang K."/>
            <person name="Tian Z."/>
            <person name="Chen C."/>
            <person name="Luo L."/>
            <person name="Zhao B."/>
            <person name="Wang Z."/>
            <person name="Yu L."/>
            <person name="Li Y."/>
            <person name="Sun Y."/>
            <person name="Li W."/>
            <person name="Chen Y."/>
            <person name="Li Y."/>
            <person name="Zhang Y."/>
            <person name="Ai D."/>
            <person name="Zhao J."/>
            <person name="Shang C."/>
            <person name="Ma Y."/>
            <person name="Wu B."/>
            <person name="Wang M."/>
            <person name="Gao L."/>
            <person name="Sun D."/>
            <person name="Zhang P."/>
            <person name="Guo F."/>
            <person name="Wang W."/>
            <person name="Li Y."/>
            <person name="Wang J."/>
            <person name="Varshney R.K."/>
            <person name="Wang J."/>
            <person name="Ling H.Q."/>
            <person name="Wan P."/>
        </authorList>
    </citation>
    <scope>NUCLEOTIDE SEQUENCE</scope>
    <source>
        <strain evidence="3">cv. Jingnong 6</strain>
    </source>
</reference>
<proteinExistence type="predicted"/>